<name>A0A2U3K417_9BACT</name>
<dbReference type="Gene3D" id="3.30.70.100">
    <property type="match status" value="1"/>
</dbReference>
<protein>
    <recommendedName>
        <fullName evidence="3">ABM domain-containing protein</fullName>
    </recommendedName>
</protein>
<accession>A0A2U3K417</accession>
<reference evidence="2" key="1">
    <citation type="submission" date="2018-02" db="EMBL/GenBank/DDBJ databases">
        <authorList>
            <person name="Hausmann B."/>
        </authorList>
    </citation>
    <scope>NUCLEOTIDE SEQUENCE [LARGE SCALE GENOMIC DNA]</scope>
    <source>
        <strain evidence="2">Peat soil MAG SbA1</strain>
    </source>
</reference>
<gene>
    <name evidence="1" type="ORF">SBA1_1250002</name>
</gene>
<dbReference type="OrthoDB" id="962154at2"/>
<dbReference type="SUPFAM" id="SSF54909">
    <property type="entry name" value="Dimeric alpha+beta barrel"/>
    <property type="match status" value="1"/>
</dbReference>
<evidence type="ECO:0000313" key="2">
    <source>
        <dbReference type="Proteomes" id="UP000238701"/>
    </source>
</evidence>
<evidence type="ECO:0000313" key="1">
    <source>
        <dbReference type="EMBL" id="SPF34368.1"/>
    </source>
</evidence>
<dbReference type="AlphaFoldDB" id="A0A2U3K417"/>
<dbReference type="EMBL" id="OMOD01000030">
    <property type="protein sequence ID" value="SPF34368.1"/>
    <property type="molecule type" value="Genomic_DNA"/>
</dbReference>
<dbReference type="Proteomes" id="UP000238701">
    <property type="component" value="Unassembled WGS sequence"/>
</dbReference>
<sequence>MFARILDFEVKMEKKEEFVKTMKNQVLPILKKQTGFMEILPFFPEKMREERVFTISLWATKQDADRYEREFYPKINDMLKPFLTSPVEVNYYKLETTLCEHFMETMAA</sequence>
<organism evidence="1 2">
    <name type="scientific">Candidatus Sulfotelmatobacter kueseliae</name>
    <dbReference type="NCBI Taxonomy" id="2042962"/>
    <lineage>
        <taxon>Bacteria</taxon>
        <taxon>Pseudomonadati</taxon>
        <taxon>Acidobacteriota</taxon>
        <taxon>Terriglobia</taxon>
        <taxon>Terriglobales</taxon>
        <taxon>Candidatus Korobacteraceae</taxon>
        <taxon>Candidatus Sulfotelmatobacter</taxon>
    </lineage>
</organism>
<proteinExistence type="predicted"/>
<dbReference type="InterPro" id="IPR011008">
    <property type="entry name" value="Dimeric_a/b-barrel"/>
</dbReference>
<evidence type="ECO:0008006" key="3">
    <source>
        <dbReference type="Google" id="ProtNLM"/>
    </source>
</evidence>